<comment type="subcellular location">
    <subcellularLocation>
        <location evidence="1">Nucleus</location>
    </subcellularLocation>
</comment>
<keyword evidence="7" id="KW-1185">Reference proteome</keyword>
<evidence type="ECO:0000256" key="4">
    <source>
        <dbReference type="ARBA" id="ARBA00023242"/>
    </source>
</evidence>
<accession>A0A078AN64</accession>
<evidence type="ECO:0000256" key="1">
    <source>
        <dbReference type="ARBA" id="ARBA00004123"/>
    </source>
</evidence>
<proteinExistence type="inferred from homology"/>
<dbReference type="Gene3D" id="3.40.50.11990">
    <property type="entry name" value="RNA polymerase II accessory factor, Cdc73 C-terminal domain"/>
    <property type="match status" value="1"/>
</dbReference>
<evidence type="ECO:0000256" key="3">
    <source>
        <dbReference type="ARBA" id="ARBA00023163"/>
    </source>
</evidence>
<comment type="similarity">
    <text evidence="2">Belongs to the CDC73 family.</text>
</comment>
<name>A0A078AN64_STYLE</name>
<dbReference type="OMA" id="FRPDYWN"/>
<evidence type="ECO:0000256" key="2">
    <source>
        <dbReference type="ARBA" id="ARBA00010427"/>
    </source>
</evidence>
<dbReference type="PANTHER" id="PTHR12466:SF8">
    <property type="entry name" value="PARAFIBROMIN"/>
    <property type="match status" value="1"/>
</dbReference>
<evidence type="ECO:0000313" key="6">
    <source>
        <dbReference type="EMBL" id="CDW82797.1"/>
    </source>
</evidence>
<keyword evidence="4" id="KW-0539">Nucleus</keyword>
<dbReference type="GO" id="GO:0032968">
    <property type="term" value="P:positive regulation of transcription elongation by RNA polymerase II"/>
    <property type="evidence" value="ECO:0007669"/>
    <property type="project" value="TreeGrafter"/>
</dbReference>
<dbReference type="InParanoid" id="A0A078AN64"/>
<dbReference type="OrthoDB" id="313165at2759"/>
<dbReference type="InterPro" id="IPR007852">
    <property type="entry name" value="Cdc73/Parafibromin"/>
</dbReference>
<dbReference type="InterPro" id="IPR031336">
    <property type="entry name" value="CDC73_C"/>
</dbReference>
<protein>
    <recommendedName>
        <fullName evidence="5">Cell division control protein 73 C-terminal domain-containing protein</fullName>
    </recommendedName>
</protein>
<dbReference type="Proteomes" id="UP000039865">
    <property type="component" value="Unassembled WGS sequence"/>
</dbReference>
<dbReference type="AlphaFoldDB" id="A0A078AN64"/>
<gene>
    <name evidence="6" type="primary">Contig3882.g4144</name>
    <name evidence="6" type="ORF">STYLEM_11832</name>
</gene>
<reference evidence="6 7" key="1">
    <citation type="submission" date="2014-06" db="EMBL/GenBank/DDBJ databases">
        <authorList>
            <person name="Swart Estienne"/>
        </authorList>
    </citation>
    <scope>NUCLEOTIDE SEQUENCE [LARGE SCALE GENOMIC DNA]</scope>
    <source>
        <strain evidence="6 7">130c</strain>
    </source>
</reference>
<dbReference type="InterPro" id="IPR038103">
    <property type="entry name" value="CDC73_C_sf"/>
</dbReference>
<dbReference type="GO" id="GO:0000993">
    <property type="term" value="F:RNA polymerase II complex binding"/>
    <property type="evidence" value="ECO:0007669"/>
    <property type="project" value="TreeGrafter"/>
</dbReference>
<evidence type="ECO:0000259" key="5">
    <source>
        <dbReference type="Pfam" id="PF05179"/>
    </source>
</evidence>
<organism evidence="6 7">
    <name type="scientific">Stylonychia lemnae</name>
    <name type="common">Ciliate</name>
    <dbReference type="NCBI Taxonomy" id="5949"/>
    <lineage>
        <taxon>Eukaryota</taxon>
        <taxon>Sar</taxon>
        <taxon>Alveolata</taxon>
        <taxon>Ciliophora</taxon>
        <taxon>Intramacronucleata</taxon>
        <taxon>Spirotrichea</taxon>
        <taxon>Stichotrichia</taxon>
        <taxon>Sporadotrichida</taxon>
        <taxon>Oxytrichidae</taxon>
        <taxon>Stylonychinae</taxon>
        <taxon>Stylonychia</taxon>
    </lineage>
</organism>
<sequence>MLRDSFNNKKEIVFSEGGNELIFTETGYKIPRDVQTAWLMKDRKGHYNIGAIWYYVSSKDMKMGEYVASSQKNGFQMIQLLDRKEVQDFFTGQIKHSDSIDESFRPQTLIKKSQLKGGKVVQLGEQIARKRDAKAEEKQQRKMEVYEHLLYNERKIASRATAIQCQNRSFLKVLQLAYQMTGQEQKVKEVKDRIEKRQGKCQVINLDLGSLNDKIKRKRSLLEEITKLSKVPGSFYQGNICLGNAIKFLQEGQYVANISSVTPTANGLSQDDKHAKIEVQRKIGSDQVSFEIVDNVQAFDNSQWSRVVAVFTNGQDWQFKDWPTKKMVELFLRVRGYYIHYQDQTTLPELTTKYNIKILTLQRNKRHQDGIIHNEFWHDLETFLKKERFQGLNF</sequence>
<feature type="domain" description="Cell division control protein 73 C-terminal" evidence="5">
    <location>
        <begin position="237"/>
        <end position="383"/>
    </location>
</feature>
<dbReference type="PANTHER" id="PTHR12466">
    <property type="entry name" value="CDC73 DOMAIN PROTEIN"/>
    <property type="match status" value="1"/>
</dbReference>
<dbReference type="GO" id="GO:0006368">
    <property type="term" value="P:transcription elongation by RNA polymerase II"/>
    <property type="evidence" value="ECO:0007669"/>
    <property type="project" value="InterPro"/>
</dbReference>
<dbReference type="Pfam" id="PF05179">
    <property type="entry name" value="CDC73_C"/>
    <property type="match status" value="1"/>
</dbReference>
<keyword evidence="3" id="KW-0804">Transcription</keyword>
<evidence type="ECO:0000313" key="7">
    <source>
        <dbReference type="Proteomes" id="UP000039865"/>
    </source>
</evidence>
<dbReference type="GO" id="GO:0016593">
    <property type="term" value="C:Cdc73/Paf1 complex"/>
    <property type="evidence" value="ECO:0007669"/>
    <property type="project" value="InterPro"/>
</dbReference>
<dbReference type="EMBL" id="CCKQ01011255">
    <property type="protein sequence ID" value="CDW82797.1"/>
    <property type="molecule type" value="Genomic_DNA"/>
</dbReference>